<gene>
    <name evidence="5" type="ORF">JOF53_007897</name>
</gene>
<dbReference type="NCBIfam" id="TIGR01733">
    <property type="entry name" value="AA-adenyl-dom"/>
    <property type="match status" value="1"/>
</dbReference>
<dbReference type="Gene3D" id="3.30.559.10">
    <property type="entry name" value="Chloramphenicol acetyltransferase-like domain"/>
    <property type="match status" value="3"/>
</dbReference>
<dbReference type="Pfam" id="PF00550">
    <property type="entry name" value="PP-binding"/>
    <property type="match status" value="1"/>
</dbReference>
<dbReference type="PANTHER" id="PTHR45527:SF1">
    <property type="entry name" value="FATTY ACID SYNTHASE"/>
    <property type="match status" value="1"/>
</dbReference>
<dbReference type="InterPro" id="IPR036736">
    <property type="entry name" value="ACP-like_sf"/>
</dbReference>
<keyword evidence="2" id="KW-0596">Phosphopantetheine</keyword>
<dbReference type="InterPro" id="IPR000873">
    <property type="entry name" value="AMP-dep_synth/lig_dom"/>
</dbReference>
<dbReference type="Gene3D" id="3.30.559.30">
    <property type="entry name" value="Nonribosomal peptide synthetase, condensation domain"/>
    <property type="match status" value="3"/>
</dbReference>
<dbReference type="InterPro" id="IPR001242">
    <property type="entry name" value="Condensation_dom"/>
</dbReference>
<dbReference type="Gene3D" id="3.40.50.12780">
    <property type="entry name" value="N-terminal domain of ligase-like"/>
    <property type="match status" value="1"/>
</dbReference>
<dbReference type="InterPro" id="IPR010071">
    <property type="entry name" value="AA_adenyl_dom"/>
</dbReference>
<proteinExistence type="predicted"/>
<dbReference type="SUPFAM" id="SSF47336">
    <property type="entry name" value="ACP-like"/>
    <property type="match status" value="1"/>
</dbReference>
<dbReference type="Proteomes" id="UP001519363">
    <property type="component" value="Unassembled WGS sequence"/>
</dbReference>
<comment type="caution">
    <text evidence="5">The sequence shown here is derived from an EMBL/GenBank/DDBJ whole genome shotgun (WGS) entry which is preliminary data.</text>
</comment>
<evidence type="ECO:0000256" key="1">
    <source>
        <dbReference type="ARBA" id="ARBA00001957"/>
    </source>
</evidence>
<accession>A0ABS5AR42</accession>
<evidence type="ECO:0000256" key="2">
    <source>
        <dbReference type="ARBA" id="ARBA00022450"/>
    </source>
</evidence>
<dbReference type="RefSeq" id="WP_086788295.1">
    <property type="nucleotide sequence ID" value="NZ_JAGIOO010000001.1"/>
</dbReference>
<dbReference type="Gene3D" id="3.30.300.30">
    <property type="match status" value="1"/>
</dbReference>
<dbReference type="Pfam" id="PF00668">
    <property type="entry name" value="Condensation"/>
    <property type="match status" value="3"/>
</dbReference>
<dbReference type="Pfam" id="PF13193">
    <property type="entry name" value="AMP-binding_C"/>
    <property type="match status" value="1"/>
</dbReference>
<feature type="domain" description="Carrier" evidence="4">
    <location>
        <begin position="975"/>
        <end position="1049"/>
    </location>
</feature>
<dbReference type="InterPro" id="IPR020845">
    <property type="entry name" value="AMP-binding_CS"/>
</dbReference>
<keyword evidence="3" id="KW-0597">Phosphoprotein</keyword>
<dbReference type="PROSITE" id="PS00012">
    <property type="entry name" value="PHOSPHOPANTETHEINE"/>
    <property type="match status" value="1"/>
</dbReference>
<dbReference type="CDD" id="cd05930">
    <property type="entry name" value="A_NRPS"/>
    <property type="match status" value="1"/>
</dbReference>
<dbReference type="PROSITE" id="PS50075">
    <property type="entry name" value="CARRIER"/>
    <property type="match status" value="1"/>
</dbReference>
<keyword evidence="6" id="KW-1185">Reference proteome</keyword>
<dbReference type="PANTHER" id="PTHR45527">
    <property type="entry name" value="NONRIBOSOMAL PEPTIDE SYNTHETASE"/>
    <property type="match status" value="1"/>
</dbReference>
<name>A0ABS5AR42_9PSEU</name>
<dbReference type="InterPro" id="IPR023213">
    <property type="entry name" value="CAT-like_dom_sf"/>
</dbReference>
<evidence type="ECO:0000259" key="4">
    <source>
        <dbReference type="PROSITE" id="PS50075"/>
    </source>
</evidence>
<dbReference type="InterPro" id="IPR042099">
    <property type="entry name" value="ANL_N_sf"/>
</dbReference>
<dbReference type="InterPro" id="IPR045851">
    <property type="entry name" value="AMP-bd_C_sf"/>
</dbReference>
<evidence type="ECO:0000256" key="3">
    <source>
        <dbReference type="ARBA" id="ARBA00022553"/>
    </source>
</evidence>
<protein>
    <submittedName>
        <fullName evidence="5">Amino acid adenylation domain-containing protein</fullName>
    </submittedName>
</protein>
<dbReference type="InterPro" id="IPR025110">
    <property type="entry name" value="AMP-bd_C"/>
</dbReference>
<dbReference type="InterPro" id="IPR006162">
    <property type="entry name" value="Ppantetheine_attach_site"/>
</dbReference>
<dbReference type="PROSITE" id="PS00455">
    <property type="entry name" value="AMP_BINDING"/>
    <property type="match status" value="1"/>
</dbReference>
<comment type="cofactor">
    <cofactor evidence="1">
        <name>pantetheine 4'-phosphate</name>
        <dbReference type="ChEBI" id="CHEBI:47942"/>
    </cofactor>
</comment>
<dbReference type="SMART" id="SM00823">
    <property type="entry name" value="PKS_PP"/>
    <property type="match status" value="1"/>
</dbReference>
<reference evidence="5 6" key="1">
    <citation type="submission" date="2021-03" db="EMBL/GenBank/DDBJ databases">
        <title>Sequencing the genomes of 1000 actinobacteria strains.</title>
        <authorList>
            <person name="Klenk H.-P."/>
        </authorList>
    </citation>
    <scope>NUCLEOTIDE SEQUENCE [LARGE SCALE GENOMIC DNA]</scope>
    <source>
        <strain evidence="5 6">DSM 44580</strain>
    </source>
</reference>
<sequence>MMDDRVPLSVGQAGLLYLHETDPDLAQRYTISSPMLVEELLDPDLLHEAWRRLTRRHPVFASTIQAEDGGYVQCYGTAEPPFEYLVVDDVLSPDVLRQANEEVGKHIDLFTQAPLRLHAYADGRRTAVQIIQHHIVSDLVTALLLQEEIFEFYVALREGREPVLDDTGMGPFAAYVAAERKFLAGPRADRAREYWREQLAGCDFTLDLPGRRGGAAHRVTNTEVSAIPLRTSAEATAALNQLATETGTSPALVLFAAYSLTVRAATGREDVLIGFTTKGRKNQFARTPGYFVRPLLLRVPVGADSSFREVLSAAHASFVGAVRNQELPASMVLGEVGAREGMRGGARYEVNFQFEPYEMSLATYQSFDDGDGTMDRGDLVVRAYPVRHQVAQFPLGLQIGDQGEYFGGGLHFDPAQLDEGTARTLADRFLSVVEGIAADPTQLVRELAELTGPERTTLDAFAGGKELPGQAEDVLTAIQWVAATDPGRTALVAAGRLGATDAAEPVEWTYAQLNEAAAALAQRLPGEGLVALCLRRDVSIVVGMLAALHAGRPWVALDPKYPADRLAQMLEDSGATAVVTSTSTRELVTGLTGATVVDVHGLGPATAKPGTGEHAYVIFTSGSTGRPKGVVVGRHAFAEHLRALTHEWEIGAADRALVFGSFSFDVSLEQLFGVLSQGGTAVIRPDDLLDPAELLAFLEQHRVTVFNPPTGVWRQMAGALAEGRVSRPAWVPRLTSVGGDAMPAGDVRVWLAEIGGRLVNAYGPTETVITATTHDVTGAEAEGVLPIGRPLPGRRVYVLDAAGMRLPPGALGELYVGGTIAEGYLGRPELTAERFTVSGTGERLYRTGDLVRFRADGVLEFHGRADDQVKIRGFRIEPGEIEAVLRAQADVADAVVIARPTPQGELRLLGYVVATTGAALESEALRTAVSAQLPAHLVPAALVVLDALPLSRNGKVDKAALPEPDWQQAAGEYQAPETEAERVLAEIWAQVLGLDRVGRDDDYLTLGGDSILSIQIVARARQAGLRLNPRQLFDYPTVAALAERALADGGEVLVAGGSSDGPAPMHRWFAELAERGDWDARHWNMSVLLRLTEPTTPEQVTGALHAVLTAHPALRTHYRDRLTVGEARPVLDVSTVDDDSTWQAHLGLDPAAGHVLRAVFDPVAGELLLVAHHLAVDVVSWRILVEDLADALAAIRAGRQPALAPEATTVAQWVAVLEQRAKDPAVVAAVRAESAELPTGSTVDGGTEGAAHRVRRTLDEEATAALRTHVSALGATLEEALLAATGRAKADGRPGVLLELESHGRADLDPALDTTRTVGWFTSLTPFPVRTDGSALASLWQVRARLKQSTHRGLDHLLVRQLGAAADLPEVRPEANVNFLGTVRAEEAGGPVEVVRAQHGTVRAPGAPRAVPVLVEASVTDGRFELTVEHVTAEDAAKLADAVLAELTTLTSTDAPVVHGGVDPRLAPETAVRAWAQRLGALDAVWPLTPMQSNMLFQTLTTGGTGVYVDQLGVTFTGTLDPDALAQAWRQVVLRHAVLRGVCAWDGVPQPLLVVASAIELEVAVHDLRGAADGEAAVREFTAADHARGFDLAGGPLLRVSLLRTAEDRWTMLFSHHHVILDGWSVPLLLGEVLGIYSGLREGLPTHLPPAPDYGQFLRWSQRPRPDSTAFWREHLRGYTTAVPIVPEATPSGRNELTARELTARELTGLRELARTLGVTPGSVLHAVWGLVVAARTGAPEAVFGSVNSGRPPELAGVEEMVGNFINTVPLRLPLDRLADTGDWLTAVHERLLAVREHSAVSTAAISAASELPQGSALFDTVLTVANYPSVGGELPDLSIVDIAVHEQPEVPIVFGATLDEDRGRITLLRDPSRVRAEAATGLLAAAATALGGLATPGAKVGAVLDAVRAGFQADRSARRGRLAGRTPRPR</sequence>
<dbReference type="Pfam" id="PF00501">
    <property type="entry name" value="AMP-binding"/>
    <property type="match status" value="1"/>
</dbReference>
<evidence type="ECO:0000313" key="5">
    <source>
        <dbReference type="EMBL" id="MBP2479025.1"/>
    </source>
</evidence>
<dbReference type="SUPFAM" id="SSF56801">
    <property type="entry name" value="Acetyl-CoA synthetase-like"/>
    <property type="match status" value="1"/>
</dbReference>
<dbReference type="SUPFAM" id="SSF52777">
    <property type="entry name" value="CoA-dependent acyltransferases"/>
    <property type="match status" value="6"/>
</dbReference>
<dbReference type="EMBL" id="JAGIOO010000001">
    <property type="protein sequence ID" value="MBP2479025.1"/>
    <property type="molecule type" value="Genomic_DNA"/>
</dbReference>
<dbReference type="Gene3D" id="1.10.1200.10">
    <property type="entry name" value="ACP-like"/>
    <property type="match status" value="1"/>
</dbReference>
<evidence type="ECO:0000313" key="6">
    <source>
        <dbReference type="Proteomes" id="UP001519363"/>
    </source>
</evidence>
<dbReference type="InterPro" id="IPR020806">
    <property type="entry name" value="PKS_PP-bd"/>
</dbReference>
<dbReference type="InterPro" id="IPR009081">
    <property type="entry name" value="PP-bd_ACP"/>
</dbReference>
<organism evidence="5 6">
    <name type="scientific">Crossiella equi</name>
    <dbReference type="NCBI Taxonomy" id="130796"/>
    <lineage>
        <taxon>Bacteria</taxon>
        <taxon>Bacillati</taxon>
        <taxon>Actinomycetota</taxon>
        <taxon>Actinomycetes</taxon>
        <taxon>Pseudonocardiales</taxon>
        <taxon>Pseudonocardiaceae</taxon>
        <taxon>Crossiella</taxon>
    </lineage>
</organism>